<dbReference type="InterPro" id="IPR018022">
    <property type="entry name" value="IPT"/>
</dbReference>
<dbReference type="PANTHER" id="PTHR11088">
    <property type="entry name" value="TRNA DIMETHYLALLYLTRANSFERASE"/>
    <property type="match status" value="1"/>
</dbReference>
<dbReference type="Gene3D" id="3.40.50.300">
    <property type="entry name" value="P-loop containing nucleotide triphosphate hydrolases"/>
    <property type="match status" value="1"/>
</dbReference>
<sequence length="296" mass="32559">MRVVLIAGPTASGKSSAAIGVAEKCDGVIINADSMQVYRELDVLTSRPSRADEQRVEHRLYGYLPASERCNVARWLEDAGREIKSVQDAGRTAVIAGGTGLYFKALESGLAPVPEIPDHIRTGLKKQLADEGAEALHQKLLQVDEAGAERLKPNDSQRILRALEVVQSTGKPLAHFHQIAAETSVLAGLEVQKTVLSPPRELLYGRINTRFDEMLAQGALEEVEKLRALQLSDDLPAMKAIGVRSLGSYLDGGLELDKAVEIAKQETRNYAKRQMTWQRNQMTDWRAVNELSGFTF</sequence>
<evidence type="ECO:0000256" key="7">
    <source>
        <dbReference type="ARBA" id="ARBA00022840"/>
    </source>
</evidence>
<dbReference type="EMBL" id="UOEC01000162">
    <property type="protein sequence ID" value="VAV99414.1"/>
    <property type="molecule type" value="Genomic_DNA"/>
</dbReference>
<keyword evidence="8" id="KW-0460">Magnesium</keyword>
<dbReference type="SUPFAM" id="SSF52540">
    <property type="entry name" value="P-loop containing nucleoside triphosphate hydrolases"/>
    <property type="match status" value="2"/>
</dbReference>
<dbReference type="NCBIfam" id="TIGR00174">
    <property type="entry name" value="miaA"/>
    <property type="match status" value="1"/>
</dbReference>
<accession>A0A3B0RZQ5</accession>
<evidence type="ECO:0000256" key="8">
    <source>
        <dbReference type="ARBA" id="ARBA00022842"/>
    </source>
</evidence>
<evidence type="ECO:0000256" key="1">
    <source>
        <dbReference type="ARBA" id="ARBA00001946"/>
    </source>
</evidence>
<gene>
    <name evidence="10" type="ORF">MNBD_ALPHA08-296</name>
</gene>
<dbReference type="GO" id="GO:0005524">
    <property type="term" value="F:ATP binding"/>
    <property type="evidence" value="ECO:0007669"/>
    <property type="project" value="UniProtKB-KW"/>
</dbReference>
<evidence type="ECO:0000256" key="9">
    <source>
        <dbReference type="ARBA" id="ARBA00049563"/>
    </source>
</evidence>
<dbReference type="AlphaFoldDB" id="A0A3B0RZQ5"/>
<comment type="catalytic activity">
    <reaction evidence="9">
        <text>adenosine(37) in tRNA + dimethylallyl diphosphate = N(6)-dimethylallyladenosine(37) in tRNA + diphosphate</text>
        <dbReference type="Rhea" id="RHEA:26482"/>
        <dbReference type="Rhea" id="RHEA-COMP:10162"/>
        <dbReference type="Rhea" id="RHEA-COMP:10375"/>
        <dbReference type="ChEBI" id="CHEBI:33019"/>
        <dbReference type="ChEBI" id="CHEBI:57623"/>
        <dbReference type="ChEBI" id="CHEBI:74411"/>
        <dbReference type="ChEBI" id="CHEBI:74415"/>
        <dbReference type="EC" id="2.5.1.75"/>
    </reaction>
</comment>
<comment type="similarity">
    <text evidence="2">Belongs to the IPP transferase family.</text>
</comment>
<evidence type="ECO:0000256" key="6">
    <source>
        <dbReference type="ARBA" id="ARBA00022741"/>
    </source>
</evidence>
<proteinExistence type="inferred from homology"/>
<dbReference type="Gene3D" id="1.10.20.140">
    <property type="match status" value="1"/>
</dbReference>
<dbReference type="PANTHER" id="PTHR11088:SF60">
    <property type="entry name" value="TRNA DIMETHYLALLYLTRANSFERASE"/>
    <property type="match status" value="1"/>
</dbReference>
<evidence type="ECO:0000256" key="5">
    <source>
        <dbReference type="ARBA" id="ARBA00022694"/>
    </source>
</evidence>
<comment type="cofactor">
    <cofactor evidence="1">
        <name>Mg(2+)</name>
        <dbReference type="ChEBI" id="CHEBI:18420"/>
    </cofactor>
</comment>
<organism evidence="10">
    <name type="scientific">hydrothermal vent metagenome</name>
    <dbReference type="NCBI Taxonomy" id="652676"/>
    <lineage>
        <taxon>unclassified sequences</taxon>
        <taxon>metagenomes</taxon>
        <taxon>ecological metagenomes</taxon>
    </lineage>
</organism>
<evidence type="ECO:0000256" key="4">
    <source>
        <dbReference type="ARBA" id="ARBA00022679"/>
    </source>
</evidence>
<dbReference type="HAMAP" id="MF_00185">
    <property type="entry name" value="IPP_trans"/>
    <property type="match status" value="1"/>
</dbReference>
<evidence type="ECO:0000256" key="2">
    <source>
        <dbReference type="ARBA" id="ARBA00005842"/>
    </source>
</evidence>
<evidence type="ECO:0000313" key="10">
    <source>
        <dbReference type="EMBL" id="VAV99414.1"/>
    </source>
</evidence>
<dbReference type="InterPro" id="IPR027417">
    <property type="entry name" value="P-loop_NTPase"/>
</dbReference>
<dbReference type="GO" id="GO:0006400">
    <property type="term" value="P:tRNA modification"/>
    <property type="evidence" value="ECO:0007669"/>
    <property type="project" value="TreeGrafter"/>
</dbReference>
<evidence type="ECO:0000256" key="3">
    <source>
        <dbReference type="ARBA" id="ARBA00012665"/>
    </source>
</evidence>
<keyword evidence="7" id="KW-0067">ATP-binding</keyword>
<name>A0A3B0RZQ5_9ZZZZ</name>
<keyword evidence="5" id="KW-0819">tRNA processing</keyword>
<dbReference type="Pfam" id="PF01715">
    <property type="entry name" value="IPPT"/>
    <property type="match status" value="1"/>
</dbReference>
<keyword evidence="6" id="KW-0547">Nucleotide-binding</keyword>
<reference evidence="10" key="1">
    <citation type="submission" date="2018-06" db="EMBL/GenBank/DDBJ databases">
        <authorList>
            <person name="Zhirakovskaya E."/>
        </authorList>
    </citation>
    <scope>NUCLEOTIDE SEQUENCE</scope>
</reference>
<dbReference type="EC" id="2.5.1.75" evidence="3"/>
<dbReference type="FunFam" id="1.10.20.140:FF:000001">
    <property type="entry name" value="tRNA dimethylallyltransferase"/>
    <property type="match status" value="1"/>
</dbReference>
<protein>
    <recommendedName>
        <fullName evidence="3">tRNA dimethylallyltransferase</fullName>
        <ecNumber evidence="3">2.5.1.75</ecNumber>
    </recommendedName>
</protein>
<dbReference type="GO" id="GO:0052381">
    <property type="term" value="F:tRNA dimethylallyltransferase activity"/>
    <property type="evidence" value="ECO:0007669"/>
    <property type="project" value="UniProtKB-EC"/>
</dbReference>
<keyword evidence="4 10" id="KW-0808">Transferase</keyword>
<dbReference type="InterPro" id="IPR039657">
    <property type="entry name" value="Dimethylallyltransferase"/>
</dbReference>